<sequence length="171" mass="17681">MLGERGDTPGLRPLKTTSSVLLALGLVSMMQYPAFPPPFPPQHSSRGGLHGGPMSSPAATRGSASVPIAASCTPEVTVARISVSSPTWFGHCDPTETRRSQIAERARSPHEGKTSEKVEEPREGMAVAKPEATTMAMTAAPTPTSPSLSSGHGANPSVTTVKAPPEESTAL</sequence>
<dbReference type="Proteomes" id="UP000234681">
    <property type="component" value="Chromosome 1"/>
</dbReference>
<evidence type="ECO:0000256" key="1">
    <source>
        <dbReference type="SAM" id="MobiDB-lite"/>
    </source>
</evidence>
<protein>
    <submittedName>
        <fullName evidence="2">RCG39553</fullName>
    </submittedName>
</protein>
<evidence type="ECO:0000313" key="2">
    <source>
        <dbReference type="EMBL" id="EDM17255.1"/>
    </source>
</evidence>
<name>A6I9S5_RAT</name>
<reference evidence="2" key="1">
    <citation type="journal article" date="2005" name="Genome Res.">
        <title>Gene and alternative splicing annotation with AIR.</title>
        <authorList>
            <person name="Florea L."/>
            <person name="Di Francesco V."/>
            <person name="Miller J."/>
            <person name="Turner R."/>
            <person name="Yao A."/>
            <person name="Harris M."/>
            <person name="Walenz B."/>
            <person name="Mobarry C."/>
            <person name="Merkulov G.V."/>
            <person name="Charlab R."/>
            <person name="Dew I."/>
            <person name="Deng Z."/>
            <person name="Istrail S."/>
            <person name="Li P."/>
            <person name="Sutton G."/>
        </authorList>
    </citation>
    <scope>NUCLEOTIDE SEQUENCE</scope>
    <source>
        <strain evidence="2">BN</strain>
    </source>
</reference>
<dbReference type="EMBL" id="CH473956">
    <property type="protein sequence ID" value="EDM17255.1"/>
    <property type="molecule type" value="Genomic_DNA"/>
</dbReference>
<gene>
    <name evidence="2" type="ORF">rCG_39553</name>
</gene>
<feature type="region of interest" description="Disordered" evidence="1">
    <location>
        <begin position="83"/>
        <end position="171"/>
    </location>
</feature>
<dbReference type="OrthoDB" id="9634518at2759"/>
<feature type="compositionally biased region" description="Low complexity" evidence="1">
    <location>
        <begin position="130"/>
        <end position="150"/>
    </location>
</feature>
<feature type="compositionally biased region" description="Basic and acidic residues" evidence="1">
    <location>
        <begin position="93"/>
        <end position="123"/>
    </location>
</feature>
<accession>A6I9S5</accession>
<feature type="region of interest" description="Disordered" evidence="1">
    <location>
        <begin position="37"/>
        <end position="62"/>
    </location>
</feature>
<organism evidence="2">
    <name type="scientific">Rattus norvegicus</name>
    <name type="common">Rat</name>
    <dbReference type="NCBI Taxonomy" id="10116"/>
    <lineage>
        <taxon>Eukaryota</taxon>
        <taxon>Metazoa</taxon>
        <taxon>Chordata</taxon>
        <taxon>Craniata</taxon>
        <taxon>Vertebrata</taxon>
        <taxon>Euteleostomi</taxon>
        <taxon>Mammalia</taxon>
        <taxon>Eutheria</taxon>
        <taxon>Euarchontoglires</taxon>
        <taxon>Glires</taxon>
        <taxon>Rodentia</taxon>
        <taxon>Myomorpha</taxon>
        <taxon>Muroidea</taxon>
        <taxon>Muridae</taxon>
        <taxon>Murinae</taxon>
        <taxon>Rattus</taxon>
    </lineage>
</organism>
<reference evidence="2" key="2">
    <citation type="submission" date="2005-09" db="EMBL/GenBank/DDBJ databases">
        <authorList>
            <person name="Mural R.J."/>
            <person name="Li P.W."/>
            <person name="Adams M.D."/>
            <person name="Amanatides P.G."/>
            <person name="Baden-Tillson H."/>
            <person name="Barnstead M."/>
            <person name="Chin S.H."/>
            <person name="Dew I."/>
            <person name="Evans C.A."/>
            <person name="Ferriera S."/>
            <person name="Flanigan M."/>
            <person name="Fosler C."/>
            <person name="Glodek A."/>
            <person name="Gu Z."/>
            <person name="Holt R.A."/>
            <person name="Jennings D."/>
            <person name="Kraft C.L."/>
            <person name="Lu F."/>
            <person name="Nguyen T."/>
            <person name="Nusskern D.R."/>
            <person name="Pfannkoch C.M."/>
            <person name="Sitter C."/>
            <person name="Sutton G.G."/>
            <person name="Venter J.C."/>
            <person name="Wang Z."/>
            <person name="Woodage T."/>
            <person name="Zheng X.H."/>
            <person name="Zhong F."/>
        </authorList>
    </citation>
    <scope>NUCLEOTIDE SEQUENCE</scope>
    <source>
        <strain evidence="2">BN</strain>
    </source>
</reference>
<proteinExistence type="predicted"/>
<dbReference type="AlphaFoldDB" id="A6I9S5"/>